<name>A0A8J4PPH5_9MYCE</name>
<evidence type="ECO:0000256" key="7">
    <source>
        <dbReference type="ARBA" id="ARBA00023180"/>
    </source>
</evidence>
<reference evidence="10" key="1">
    <citation type="submission" date="2020-01" db="EMBL/GenBank/DDBJ databases">
        <title>Development of genomics and gene disruption for Polysphondylium violaceum indicates a role for the polyketide synthase stlB in stalk morphogenesis.</title>
        <authorList>
            <person name="Narita B."/>
            <person name="Kawabe Y."/>
            <person name="Kin K."/>
            <person name="Saito T."/>
            <person name="Gibbs R."/>
            <person name="Kuspa A."/>
            <person name="Muzny D."/>
            <person name="Queller D."/>
            <person name="Richards S."/>
            <person name="Strassman J."/>
            <person name="Sucgang R."/>
            <person name="Worley K."/>
            <person name="Schaap P."/>
        </authorList>
    </citation>
    <scope>NUCLEOTIDE SEQUENCE</scope>
    <source>
        <strain evidence="10">QSvi11</strain>
    </source>
</reference>
<evidence type="ECO:0000256" key="1">
    <source>
        <dbReference type="ARBA" id="ARBA00004370"/>
    </source>
</evidence>
<dbReference type="PANTHER" id="PTHR10697">
    <property type="entry name" value="MAMMALIAN EPENDYMIN-RELATED PROTEIN 1"/>
    <property type="match status" value="1"/>
</dbReference>
<proteinExistence type="predicted"/>
<evidence type="ECO:0000256" key="8">
    <source>
        <dbReference type="SAM" id="SignalP"/>
    </source>
</evidence>
<evidence type="ECO:0000313" key="10">
    <source>
        <dbReference type="EMBL" id="KAF2071448.1"/>
    </source>
</evidence>
<evidence type="ECO:0000259" key="9">
    <source>
        <dbReference type="PROSITE" id="PS50038"/>
    </source>
</evidence>
<keyword evidence="6" id="KW-1015">Disulfide bond</keyword>
<dbReference type="GO" id="GO:0005764">
    <property type="term" value="C:lysosome"/>
    <property type="evidence" value="ECO:0007669"/>
    <property type="project" value="TreeGrafter"/>
</dbReference>
<dbReference type="GO" id="GO:0016020">
    <property type="term" value="C:membrane"/>
    <property type="evidence" value="ECO:0007669"/>
    <property type="project" value="UniProtKB-SubCell"/>
</dbReference>
<evidence type="ECO:0000256" key="2">
    <source>
        <dbReference type="ARBA" id="ARBA00022692"/>
    </source>
</evidence>
<feature type="chain" id="PRO_5035207563" description="FZ domain-containing protein" evidence="8">
    <location>
        <begin position="18"/>
        <end position="311"/>
    </location>
</feature>
<dbReference type="Proteomes" id="UP000695562">
    <property type="component" value="Unassembled WGS sequence"/>
</dbReference>
<comment type="subcellular location">
    <subcellularLocation>
        <location evidence="1">Membrane</location>
    </subcellularLocation>
</comment>
<keyword evidence="3 8" id="KW-0732">Signal</keyword>
<dbReference type="InterPro" id="IPR001299">
    <property type="entry name" value="Ependymin"/>
</dbReference>
<keyword evidence="2" id="KW-0812">Transmembrane</keyword>
<evidence type="ECO:0000256" key="3">
    <source>
        <dbReference type="ARBA" id="ARBA00022729"/>
    </source>
</evidence>
<protein>
    <recommendedName>
        <fullName evidence="9">FZ domain-containing protein</fullName>
    </recommendedName>
</protein>
<evidence type="ECO:0000313" key="11">
    <source>
        <dbReference type="Proteomes" id="UP000695562"/>
    </source>
</evidence>
<evidence type="ECO:0000256" key="5">
    <source>
        <dbReference type="ARBA" id="ARBA00023136"/>
    </source>
</evidence>
<keyword evidence="11" id="KW-1185">Reference proteome</keyword>
<sequence length="311" mass="32957">MFKLFVATLLLVAVVAAQQPPYPQLPTTFTADVSISSSGISADGKFYYDYSAQMERIDSKSPFFGQVTTTLSTYTNMRRYDYADGNCQCGDLTAPQGLYTVLPGSTYQGQQNINGVDVDMWEFNMGQAVITLGVDPSAVVLVRANMTVQTQFQPVETIMDFSNVQKNAIAASTFAVPSYCQCPTPAPPTPPSPTACPNNPPSGCQCVSGLKFCSAVTYPIASATDANMIDGMIGDMFTNWMQSVGGTTPTCQNNMKSFLCATLFPVCTGQVEAILPCPNLCPTCSCGGDTASCAAALNSTSVCTQYGSGFC</sequence>
<dbReference type="PANTHER" id="PTHR10697:SF12">
    <property type="entry name" value="FZ DOMAIN-CONTAINING PROTEIN"/>
    <property type="match status" value="1"/>
</dbReference>
<dbReference type="GO" id="GO:0005509">
    <property type="term" value="F:calcium ion binding"/>
    <property type="evidence" value="ECO:0007669"/>
    <property type="project" value="InterPro"/>
</dbReference>
<keyword evidence="4" id="KW-1133">Transmembrane helix</keyword>
<dbReference type="OrthoDB" id="19404at2759"/>
<dbReference type="InterPro" id="IPR036790">
    <property type="entry name" value="Frizzled_dom_sf"/>
</dbReference>
<organism evidence="10 11">
    <name type="scientific">Polysphondylium violaceum</name>
    <dbReference type="NCBI Taxonomy" id="133409"/>
    <lineage>
        <taxon>Eukaryota</taxon>
        <taxon>Amoebozoa</taxon>
        <taxon>Evosea</taxon>
        <taxon>Eumycetozoa</taxon>
        <taxon>Dictyostelia</taxon>
        <taxon>Dictyosteliales</taxon>
        <taxon>Dictyosteliaceae</taxon>
        <taxon>Polysphondylium</taxon>
    </lineage>
</organism>
<dbReference type="AlphaFoldDB" id="A0A8J4PPH5"/>
<evidence type="ECO:0000256" key="6">
    <source>
        <dbReference type="ARBA" id="ARBA00023157"/>
    </source>
</evidence>
<evidence type="ECO:0000256" key="4">
    <source>
        <dbReference type="ARBA" id="ARBA00022989"/>
    </source>
</evidence>
<comment type="caution">
    <text evidence="10">The sequence shown here is derived from an EMBL/GenBank/DDBJ whole genome shotgun (WGS) entry which is preliminary data.</text>
</comment>
<feature type="domain" description="FZ" evidence="9">
    <location>
        <begin position="199"/>
        <end position="311"/>
    </location>
</feature>
<dbReference type="EMBL" id="AJWJ01000374">
    <property type="protein sequence ID" value="KAF2071448.1"/>
    <property type="molecule type" value="Genomic_DNA"/>
</dbReference>
<dbReference type="GO" id="GO:0005576">
    <property type="term" value="C:extracellular region"/>
    <property type="evidence" value="ECO:0007669"/>
    <property type="project" value="InterPro"/>
</dbReference>
<dbReference type="GO" id="GO:0007160">
    <property type="term" value="P:cell-matrix adhesion"/>
    <property type="evidence" value="ECO:0007669"/>
    <property type="project" value="InterPro"/>
</dbReference>
<dbReference type="InterPro" id="IPR020067">
    <property type="entry name" value="Frizzled_dom"/>
</dbReference>
<gene>
    <name evidence="10" type="ORF">CYY_007240</name>
</gene>
<dbReference type="Gene3D" id="1.10.2000.10">
    <property type="entry name" value="Frizzled cysteine-rich domain"/>
    <property type="match status" value="1"/>
</dbReference>
<accession>A0A8J4PPH5</accession>
<keyword evidence="5" id="KW-0472">Membrane</keyword>
<keyword evidence="7" id="KW-0325">Glycoprotein</keyword>
<feature type="signal peptide" evidence="8">
    <location>
        <begin position="1"/>
        <end position="17"/>
    </location>
</feature>
<dbReference type="PROSITE" id="PS50038">
    <property type="entry name" value="FZ"/>
    <property type="match status" value="1"/>
</dbReference>